<reference evidence="1" key="2">
    <citation type="submission" date="2025-03" db="EMBL/GenBank/DDBJ databases">
        <authorList>
            <consortium name="ELIXIR-Norway"/>
            <consortium name="Elixir Norway"/>
        </authorList>
    </citation>
    <scope>NUCLEOTIDE SEQUENCE</scope>
</reference>
<dbReference type="Proteomes" id="UP001162501">
    <property type="component" value="Chromosome 12"/>
</dbReference>
<reference evidence="1" key="1">
    <citation type="submission" date="2023-05" db="EMBL/GenBank/DDBJ databases">
        <authorList>
            <consortium name="ELIXIR-Norway"/>
        </authorList>
    </citation>
    <scope>NUCLEOTIDE SEQUENCE</scope>
</reference>
<evidence type="ECO:0000313" key="2">
    <source>
        <dbReference type="Proteomes" id="UP001162501"/>
    </source>
</evidence>
<organism evidence="1 2">
    <name type="scientific">Rangifer tarandus platyrhynchus</name>
    <name type="common">Svalbard reindeer</name>
    <dbReference type="NCBI Taxonomy" id="3082113"/>
    <lineage>
        <taxon>Eukaryota</taxon>
        <taxon>Metazoa</taxon>
        <taxon>Chordata</taxon>
        <taxon>Craniata</taxon>
        <taxon>Vertebrata</taxon>
        <taxon>Euteleostomi</taxon>
        <taxon>Mammalia</taxon>
        <taxon>Eutheria</taxon>
        <taxon>Laurasiatheria</taxon>
        <taxon>Artiodactyla</taxon>
        <taxon>Ruminantia</taxon>
        <taxon>Pecora</taxon>
        <taxon>Cervidae</taxon>
        <taxon>Odocoileinae</taxon>
        <taxon>Rangifer</taxon>
    </lineage>
</organism>
<accession>A0AC59YAX2</accession>
<evidence type="ECO:0000313" key="1">
    <source>
        <dbReference type="EMBL" id="CAM9539992.1"/>
    </source>
</evidence>
<dbReference type="EMBL" id="OX596096">
    <property type="protein sequence ID" value="CAM9539992.1"/>
    <property type="molecule type" value="Genomic_DNA"/>
</dbReference>
<name>A0AC59YAX2_RANTA</name>
<sequence length="185" mass="19843">MDCSPPDSSVRGILQLTVMVTNEATQSGLPSFDWTPRGTRALVPAAAPCARPPPRGVQTNLGTALQCYSCEDQGTTRAASACRTAEPLLDRARRSLRSPDCHQQRLQLALCGGREEFLREQEKHMLLHQPEQRQRGPRPAAGRHHPRAACCSRPSATLGPGPAVGSRRTLLCPVPGCGVQGPGHS</sequence>
<protein>
    <submittedName>
        <fullName evidence="1">Uncharacterized protein</fullName>
    </submittedName>
</protein>
<gene>
    <name evidence="1" type="ORF">MRATA1EN22A_LOCUS3950</name>
</gene>
<proteinExistence type="predicted"/>